<gene>
    <name evidence="1" type="ORF">M422DRAFT_259578</name>
</gene>
<name>A0A0C9VJE1_SPHS4</name>
<dbReference type="EMBL" id="KN837166">
    <property type="protein sequence ID" value="KIJ37755.1"/>
    <property type="molecule type" value="Genomic_DNA"/>
</dbReference>
<dbReference type="HOGENOM" id="CLU_076690_0_0_1"/>
<evidence type="ECO:0000313" key="1">
    <source>
        <dbReference type="EMBL" id="KIJ37755.1"/>
    </source>
</evidence>
<reference evidence="1 2" key="1">
    <citation type="submission" date="2014-06" db="EMBL/GenBank/DDBJ databases">
        <title>Evolutionary Origins and Diversification of the Mycorrhizal Mutualists.</title>
        <authorList>
            <consortium name="DOE Joint Genome Institute"/>
            <consortium name="Mycorrhizal Genomics Consortium"/>
            <person name="Kohler A."/>
            <person name="Kuo A."/>
            <person name="Nagy L.G."/>
            <person name="Floudas D."/>
            <person name="Copeland A."/>
            <person name="Barry K.W."/>
            <person name="Cichocki N."/>
            <person name="Veneault-Fourrey C."/>
            <person name="LaButti K."/>
            <person name="Lindquist E.A."/>
            <person name="Lipzen A."/>
            <person name="Lundell T."/>
            <person name="Morin E."/>
            <person name="Murat C."/>
            <person name="Riley R."/>
            <person name="Ohm R."/>
            <person name="Sun H."/>
            <person name="Tunlid A."/>
            <person name="Henrissat B."/>
            <person name="Grigoriev I.V."/>
            <person name="Hibbett D.S."/>
            <person name="Martin F."/>
        </authorList>
    </citation>
    <scope>NUCLEOTIDE SEQUENCE [LARGE SCALE GENOMIC DNA]</scope>
    <source>
        <strain evidence="1 2">SS14</strain>
    </source>
</reference>
<proteinExistence type="predicted"/>
<accession>A0A0C9VJE1</accession>
<keyword evidence="2" id="KW-1185">Reference proteome</keyword>
<dbReference type="AlphaFoldDB" id="A0A0C9VJE1"/>
<sequence length="228" mass="25858">MFDIANVNYYDIMLGTPFLRRVKANIDFNGLGSIVINGEMIDTDLSVWLASEEAKIHGMLTNKVTPQEEKPLGLIVEQLSISLKEKSFETVRNKLLVVPVPQTWEELKMLISLCIYMDKPYVCNEEVYNVIVDINSALDTDTNVVKYYDDIVIKDGYLVHHKDNSYSMKPVSKNDYKTSLNGQNQAGVSIEEVNDEDNLQNIAKNDDIVDNNHSLVDMKPPPSHSFQN</sequence>
<organism evidence="1 2">
    <name type="scientific">Sphaerobolus stellatus (strain SS14)</name>
    <dbReference type="NCBI Taxonomy" id="990650"/>
    <lineage>
        <taxon>Eukaryota</taxon>
        <taxon>Fungi</taxon>
        <taxon>Dikarya</taxon>
        <taxon>Basidiomycota</taxon>
        <taxon>Agaricomycotina</taxon>
        <taxon>Agaricomycetes</taxon>
        <taxon>Phallomycetidae</taxon>
        <taxon>Geastrales</taxon>
        <taxon>Sphaerobolaceae</taxon>
        <taxon>Sphaerobolus</taxon>
    </lineage>
</organism>
<dbReference type="Proteomes" id="UP000054279">
    <property type="component" value="Unassembled WGS sequence"/>
</dbReference>
<protein>
    <submittedName>
        <fullName evidence="1">Unplaced genomic scaffold SPHSTscaffold_91, whole genome shotgun sequence</fullName>
    </submittedName>
</protein>
<evidence type="ECO:0000313" key="2">
    <source>
        <dbReference type="Proteomes" id="UP000054279"/>
    </source>
</evidence>